<comment type="subcellular location">
    <subcellularLocation>
        <location evidence="1">Membrane</location>
    </subcellularLocation>
</comment>
<accession>A0ABD1IYJ8</accession>
<feature type="compositionally biased region" description="Polar residues" evidence="5">
    <location>
        <begin position="634"/>
        <end position="647"/>
    </location>
</feature>
<sequence>MRPTLSSAMPAALALLCTLMLGVASATVTLPSERRLAANGSPMLVLLRGLGSKPLPLPPAPVSGSRVKEAAAMAIEPKGLETLPKPLPQIMPRNLTDAMKPPLGAANVAPPEKLVSMDVCRGYYDVMGQYDITFNCSKGTFIYCCGTCHYRFCCEHSRNRLDQDSCTNYNTPPWVNIHISTTRPPGWEPGPTFETLRPQSNTAYVIGGVLSFTLAVAVGIKVAFHKLSRRPHQREINMPRALVDILRHQSSPVQQGAVERNNSTILTTATSGEGKLGRPPKKLYTPVLPSKDNRLGNVQHNLGLSGSSPKHTATIERAPRMNNVQLAPMGSLLSSKHSGGRPPSSLSHSFHNLAQLPPSYEVAMRPDISRYCSLKRLEKDLEEYSGYTTSRRRPNNAPPSFHSSQHHLHWGGDYTLGARGTLPLQSSRSRIHLPATPNPYPLPPSHSAYHPSLEPLSHPPRRVMSQDQLLALGEGNTLSRFSKNEQHQYYKAMTSSRSSASAAAAANLRRSHERLLVSPERLEERARADFGMLPPTLPRLTSHHKAQSQQNVCATPSMDRHHMIKMNSHPTSGRDMERSHPTGTMGWESAHSSGGGGGSTMGHNARRMAFATKRQNTIEQLHYIPVGGSGGNAGQSLRTGSKNEVTV</sequence>
<feature type="transmembrane region" description="Helical" evidence="6">
    <location>
        <begin position="203"/>
        <end position="224"/>
    </location>
</feature>
<keyword evidence="4 6" id="KW-0472">Membrane</keyword>
<evidence type="ECO:0000256" key="1">
    <source>
        <dbReference type="ARBA" id="ARBA00004370"/>
    </source>
</evidence>
<dbReference type="AlphaFoldDB" id="A0ABD1IYJ8"/>
<feature type="chain" id="PRO_5044820721" description="Shisa N-terminal domain-containing protein" evidence="7">
    <location>
        <begin position="27"/>
        <end position="647"/>
    </location>
</feature>
<feature type="region of interest" description="Disordered" evidence="5">
    <location>
        <begin position="624"/>
        <end position="647"/>
    </location>
</feature>
<dbReference type="GO" id="GO:0016020">
    <property type="term" value="C:membrane"/>
    <property type="evidence" value="ECO:0007669"/>
    <property type="project" value="UniProtKB-SubCell"/>
</dbReference>
<feature type="signal peptide" evidence="7">
    <location>
        <begin position="1"/>
        <end position="26"/>
    </location>
</feature>
<evidence type="ECO:0000256" key="3">
    <source>
        <dbReference type="ARBA" id="ARBA00022989"/>
    </source>
</evidence>
<reference evidence="9 10" key="1">
    <citation type="submission" date="2024-09" db="EMBL/GenBank/DDBJ databases">
        <title>A chromosome-level genome assembly of Gray's grenadier anchovy, Coilia grayii.</title>
        <authorList>
            <person name="Fu Z."/>
        </authorList>
    </citation>
    <scope>NUCLEOTIDE SEQUENCE [LARGE SCALE GENOMIC DNA]</scope>
    <source>
        <strain evidence="9">G4</strain>
        <tissue evidence="9">Muscle</tissue>
    </source>
</reference>
<dbReference type="PANTHER" id="PTHR31774">
    <property type="entry name" value="PROTEIN SHISA-9-RELATED"/>
    <property type="match status" value="1"/>
</dbReference>
<name>A0ABD1IYJ8_9TELE</name>
<gene>
    <name evidence="9" type="ORF">ACEWY4_023787</name>
</gene>
<evidence type="ECO:0000256" key="7">
    <source>
        <dbReference type="SAM" id="SignalP"/>
    </source>
</evidence>
<evidence type="ECO:0000259" key="8">
    <source>
        <dbReference type="Pfam" id="PF13908"/>
    </source>
</evidence>
<dbReference type="InterPro" id="IPR053891">
    <property type="entry name" value="Shisa_N"/>
</dbReference>
<dbReference type="Pfam" id="PF13908">
    <property type="entry name" value="Shisa_N"/>
    <property type="match status" value="1"/>
</dbReference>
<feature type="region of interest" description="Disordered" evidence="5">
    <location>
        <begin position="567"/>
        <end position="603"/>
    </location>
</feature>
<comment type="caution">
    <text evidence="9">The sequence shown here is derived from an EMBL/GenBank/DDBJ whole genome shotgun (WGS) entry which is preliminary data.</text>
</comment>
<proteinExistence type="predicted"/>
<organism evidence="9 10">
    <name type="scientific">Coilia grayii</name>
    <name type="common">Gray's grenadier anchovy</name>
    <dbReference type="NCBI Taxonomy" id="363190"/>
    <lineage>
        <taxon>Eukaryota</taxon>
        <taxon>Metazoa</taxon>
        <taxon>Chordata</taxon>
        <taxon>Craniata</taxon>
        <taxon>Vertebrata</taxon>
        <taxon>Euteleostomi</taxon>
        <taxon>Actinopterygii</taxon>
        <taxon>Neopterygii</taxon>
        <taxon>Teleostei</taxon>
        <taxon>Clupei</taxon>
        <taxon>Clupeiformes</taxon>
        <taxon>Clupeoidei</taxon>
        <taxon>Engraulidae</taxon>
        <taxon>Coilinae</taxon>
        <taxon>Coilia</taxon>
    </lineage>
</organism>
<keyword evidence="10" id="KW-1185">Reference proteome</keyword>
<protein>
    <recommendedName>
        <fullName evidence="8">Shisa N-terminal domain-containing protein</fullName>
    </recommendedName>
</protein>
<keyword evidence="7" id="KW-0732">Signal</keyword>
<keyword evidence="2 6" id="KW-0812">Transmembrane</keyword>
<keyword evidence="3 6" id="KW-1133">Transmembrane helix</keyword>
<evidence type="ECO:0000313" key="10">
    <source>
        <dbReference type="Proteomes" id="UP001591681"/>
    </source>
</evidence>
<dbReference type="EMBL" id="JBHFQA010000021">
    <property type="protein sequence ID" value="KAL2079994.1"/>
    <property type="molecule type" value="Genomic_DNA"/>
</dbReference>
<evidence type="ECO:0000256" key="5">
    <source>
        <dbReference type="SAM" id="MobiDB-lite"/>
    </source>
</evidence>
<dbReference type="PANTHER" id="PTHR31774:SF2">
    <property type="entry name" value="PROTEIN SHISA-7"/>
    <property type="match status" value="1"/>
</dbReference>
<evidence type="ECO:0000256" key="4">
    <source>
        <dbReference type="ARBA" id="ARBA00023136"/>
    </source>
</evidence>
<dbReference type="InterPro" id="IPR026910">
    <property type="entry name" value="Shisa"/>
</dbReference>
<evidence type="ECO:0000256" key="2">
    <source>
        <dbReference type="ARBA" id="ARBA00022692"/>
    </source>
</evidence>
<dbReference type="Proteomes" id="UP001591681">
    <property type="component" value="Unassembled WGS sequence"/>
</dbReference>
<feature type="domain" description="Shisa N-terminal" evidence="8">
    <location>
        <begin position="118"/>
        <end position="168"/>
    </location>
</feature>
<evidence type="ECO:0000256" key="6">
    <source>
        <dbReference type="SAM" id="Phobius"/>
    </source>
</evidence>
<evidence type="ECO:0000313" key="9">
    <source>
        <dbReference type="EMBL" id="KAL2079994.1"/>
    </source>
</evidence>